<dbReference type="PANTHER" id="PTHR46797:SF1">
    <property type="entry name" value="METHYLPHOSPHONATE SYNTHASE"/>
    <property type="match status" value="1"/>
</dbReference>
<dbReference type="CDD" id="cd00093">
    <property type="entry name" value="HTH_XRE"/>
    <property type="match status" value="1"/>
</dbReference>
<gene>
    <name evidence="3" type="ORF">LG35_10390</name>
</gene>
<reference evidence="3 4" key="1">
    <citation type="submission" date="2014-09" db="EMBL/GenBank/DDBJ databases">
        <title>Alistipes sp. 627, sp. nov., a novel member of the family Rikenellaceae isolated from human faeces.</title>
        <authorList>
            <person name="Shkoporov A.N."/>
            <person name="Chaplin A.V."/>
            <person name="Motuzova O.V."/>
            <person name="Kafarskaia L.I."/>
            <person name="Khokhlova E.V."/>
            <person name="Efimov B.A."/>
        </authorList>
    </citation>
    <scope>NUCLEOTIDE SEQUENCE [LARGE SCALE GENOMIC DNA]</scope>
    <source>
        <strain evidence="3 4">627</strain>
    </source>
</reference>
<evidence type="ECO:0000313" key="3">
    <source>
        <dbReference type="EMBL" id="KHE39265.1"/>
    </source>
</evidence>
<dbReference type="PROSITE" id="PS50943">
    <property type="entry name" value="HTH_CROC1"/>
    <property type="match status" value="1"/>
</dbReference>
<comment type="caution">
    <text evidence="3">The sequence shown here is derived from an EMBL/GenBank/DDBJ whole genome shotgun (WGS) entry which is preliminary data.</text>
</comment>
<dbReference type="SMART" id="SM00530">
    <property type="entry name" value="HTH_XRE"/>
    <property type="match status" value="1"/>
</dbReference>
<dbReference type="Pfam" id="PF01381">
    <property type="entry name" value="HTH_3"/>
    <property type="match status" value="1"/>
</dbReference>
<accession>A0ABR4YGM6</accession>
<dbReference type="PANTHER" id="PTHR46797">
    <property type="entry name" value="HTH-TYPE TRANSCRIPTIONAL REGULATOR"/>
    <property type="match status" value="1"/>
</dbReference>
<protein>
    <submittedName>
        <fullName evidence="3">Transcriptional regulator</fullName>
    </submittedName>
</protein>
<dbReference type="InterPro" id="IPR001387">
    <property type="entry name" value="Cro/C1-type_HTH"/>
</dbReference>
<dbReference type="EMBL" id="JRGF01000048">
    <property type="protein sequence ID" value="KHE39265.1"/>
    <property type="molecule type" value="Genomic_DNA"/>
</dbReference>
<dbReference type="InterPro" id="IPR050807">
    <property type="entry name" value="TransReg_Diox_bact_type"/>
</dbReference>
<evidence type="ECO:0000313" key="4">
    <source>
        <dbReference type="Proteomes" id="UP000030889"/>
    </source>
</evidence>
<evidence type="ECO:0000259" key="2">
    <source>
        <dbReference type="PROSITE" id="PS50943"/>
    </source>
</evidence>
<organism evidence="3 4">
    <name type="scientific">Alistipes inops</name>
    <dbReference type="NCBI Taxonomy" id="1501391"/>
    <lineage>
        <taxon>Bacteria</taxon>
        <taxon>Pseudomonadati</taxon>
        <taxon>Bacteroidota</taxon>
        <taxon>Bacteroidia</taxon>
        <taxon>Bacteroidales</taxon>
        <taxon>Rikenellaceae</taxon>
        <taxon>Alistipes</taxon>
    </lineage>
</organism>
<name>A0ABR4YGM6_9BACT</name>
<dbReference type="InterPro" id="IPR010982">
    <property type="entry name" value="Lambda_DNA-bd_dom_sf"/>
</dbReference>
<feature type="domain" description="HTH cro/C1-type" evidence="2">
    <location>
        <begin position="7"/>
        <end position="68"/>
    </location>
</feature>
<dbReference type="Proteomes" id="UP000030889">
    <property type="component" value="Unassembled WGS sequence"/>
</dbReference>
<dbReference type="Gene3D" id="1.10.260.40">
    <property type="entry name" value="lambda repressor-like DNA-binding domains"/>
    <property type="match status" value="1"/>
</dbReference>
<keyword evidence="4" id="KW-1185">Reference proteome</keyword>
<proteinExistence type="predicted"/>
<evidence type="ECO:0000256" key="1">
    <source>
        <dbReference type="ARBA" id="ARBA00023125"/>
    </source>
</evidence>
<keyword evidence="1" id="KW-0238">DNA-binding</keyword>
<dbReference type="SUPFAM" id="SSF47413">
    <property type="entry name" value="lambda repressor-like DNA-binding domains"/>
    <property type="match status" value="1"/>
</dbReference>
<sequence length="68" mass="7573">MTIGNAIKERRKMLKITQRTLAELAGVGINTLTKIERNEGNPSLDVLERILDTLGLELRVGIKNSDKL</sequence>
<dbReference type="RefSeq" id="WP_035474678.1">
    <property type="nucleotide sequence ID" value="NZ_JRGF01000048.1"/>
</dbReference>